<protein>
    <submittedName>
        <fullName evidence="5">YD repeat protein</fullName>
    </submittedName>
</protein>
<evidence type="ECO:0000256" key="2">
    <source>
        <dbReference type="ARBA" id="ARBA00023157"/>
    </source>
</evidence>
<dbReference type="Proteomes" id="UP000033980">
    <property type="component" value="Unassembled WGS sequence"/>
</dbReference>
<evidence type="ECO:0000313" key="6">
    <source>
        <dbReference type="Proteomes" id="UP000033980"/>
    </source>
</evidence>
<evidence type="ECO:0000259" key="4">
    <source>
        <dbReference type="SMART" id="SM00560"/>
    </source>
</evidence>
<dbReference type="PANTHER" id="PTHR47635">
    <property type="entry name" value="CUB DOMAIN-CONTAINING PROTEIN"/>
    <property type="match status" value="1"/>
</dbReference>
<keyword evidence="3" id="KW-0812">Transmembrane</keyword>
<keyword evidence="3" id="KW-1133">Transmembrane helix</keyword>
<sequence length="522" mass="57519">MTRKKHNYLFTSLAFMVIVVSAILLNYFFTRVSPKPPTIKSAPTNSLYLYQTGNKDFSANIGSKEMTSPFVSFNSPSGINATFAMVDAASSGNKQENNKVIYENIFPETSVTYSSLPNGIKEEIIITKPIEKAEYLFNLSTTAHPRNITGDIYSPFFFDDQNNYQFHLEKPFAIDAKGNRTEDVSLTLRQNKENKKTYQLKLTVSPQWLSAKDRAYPVTIDPTIVHDTSAEFAAGVLNRVKDTGSGSVPSLETFYQELPTDNNTVGLWHVNETSDDSCTGGEDACDSSSYGNDGTATGTTITTTNQRLGNAARSFNGTSDYLDAGDSSIWDFGSGDFTIEAWIKRDTIGTSDMIVSKHNSTAGTAQFHFFIVSTNVFRISYFTSGDAQVYLDTTATYTDITNWHHVAGQRSGNTFNVFLDGILIGSGTTAGTHGTMQATTTALRIGQRPFTANEDYFDGLIDEVRISNVARTPEEIKLAASRRPTRFPGTNLVFLQVMVKQSKITLHSLPSGTSTKLQELQR</sequence>
<dbReference type="AlphaFoldDB" id="A0A0G1D2L8"/>
<name>A0A0G1D2L8_9BACT</name>
<reference evidence="5 6" key="1">
    <citation type="journal article" date="2015" name="Nature">
        <title>rRNA introns, odd ribosomes, and small enigmatic genomes across a large radiation of phyla.</title>
        <authorList>
            <person name="Brown C.T."/>
            <person name="Hug L.A."/>
            <person name="Thomas B.C."/>
            <person name="Sharon I."/>
            <person name="Castelle C.J."/>
            <person name="Singh A."/>
            <person name="Wilkins M.J."/>
            <person name="Williams K.H."/>
            <person name="Banfield J.F."/>
        </authorList>
    </citation>
    <scope>NUCLEOTIDE SEQUENCE [LARGE SCALE GENOMIC DNA]</scope>
</reference>
<gene>
    <name evidence="5" type="ORF">UV68_C0055G0005</name>
</gene>
<dbReference type="InterPro" id="IPR006558">
    <property type="entry name" value="LamG-like"/>
</dbReference>
<dbReference type="SUPFAM" id="SSF49899">
    <property type="entry name" value="Concanavalin A-like lectins/glucanases"/>
    <property type="match status" value="1"/>
</dbReference>
<accession>A0A0G1D2L8</accession>
<feature type="domain" description="LamG-like jellyroll fold" evidence="4">
    <location>
        <begin position="335"/>
        <end position="474"/>
    </location>
</feature>
<organism evidence="5 6">
    <name type="scientific">Candidatus Collierbacteria bacterium GW2011_GWC2_43_12</name>
    <dbReference type="NCBI Taxonomy" id="1618390"/>
    <lineage>
        <taxon>Bacteria</taxon>
        <taxon>Candidatus Collieribacteriota</taxon>
    </lineage>
</organism>
<dbReference type="EMBL" id="LCFK01000055">
    <property type="protein sequence ID" value="KKS91962.1"/>
    <property type="molecule type" value="Genomic_DNA"/>
</dbReference>
<dbReference type="Pfam" id="PF13385">
    <property type="entry name" value="Laminin_G_3"/>
    <property type="match status" value="1"/>
</dbReference>
<dbReference type="SMART" id="SM00560">
    <property type="entry name" value="LamGL"/>
    <property type="match status" value="1"/>
</dbReference>
<keyword evidence="1" id="KW-0732">Signal</keyword>
<keyword evidence="2" id="KW-1015">Disulfide bond</keyword>
<dbReference type="Gene3D" id="2.60.120.200">
    <property type="match status" value="1"/>
</dbReference>
<dbReference type="InterPro" id="IPR013320">
    <property type="entry name" value="ConA-like_dom_sf"/>
</dbReference>
<dbReference type="PANTHER" id="PTHR47635:SF2">
    <property type="entry name" value="LAMG-LIKE JELLYROLL FOLD DOMAIN-CONTAINING PROTEIN"/>
    <property type="match status" value="1"/>
</dbReference>
<evidence type="ECO:0000256" key="1">
    <source>
        <dbReference type="ARBA" id="ARBA00022729"/>
    </source>
</evidence>
<keyword evidence="3" id="KW-0472">Membrane</keyword>
<feature type="transmembrane region" description="Helical" evidence="3">
    <location>
        <begin position="7"/>
        <end position="29"/>
    </location>
</feature>
<evidence type="ECO:0000313" key="5">
    <source>
        <dbReference type="EMBL" id="KKS91962.1"/>
    </source>
</evidence>
<proteinExistence type="predicted"/>
<comment type="caution">
    <text evidence="5">The sequence shown here is derived from an EMBL/GenBank/DDBJ whole genome shotgun (WGS) entry which is preliminary data.</text>
</comment>
<evidence type="ECO:0000256" key="3">
    <source>
        <dbReference type="SAM" id="Phobius"/>
    </source>
</evidence>